<dbReference type="EMBL" id="LHZF01000166">
    <property type="protein sequence ID" value="KXV15295.1"/>
    <property type="molecule type" value="Genomic_DNA"/>
</dbReference>
<evidence type="ECO:0000313" key="3">
    <source>
        <dbReference type="Proteomes" id="UP000075526"/>
    </source>
</evidence>
<dbReference type="Proteomes" id="UP000075526">
    <property type="component" value="Unassembled WGS sequence"/>
</dbReference>
<evidence type="ECO:0000313" key="2">
    <source>
        <dbReference type="EMBL" id="KXV15295.1"/>
    </source>
</evidence>
<keyword evidence="1" id="KW-1133">Transmembrane helix</keyword>
<organism evidence="2 3">
    <name type="scientific">Acetobacter malorum</name>
    <dbReference type="NCBI Taxonomy" id="178901"/>
    <lineage>
        <taxon>Bacteria</taxon>
        <taxon>Pseudomonadati</taxon>
        <taxon>Pseudomonadota</taxon>
        <taxon>Alphaproteobacteria</taxon>
        <taxon>Acetobacterales</taxon>
        <taxon>Acetobacteraceae</taxon>
        <taxon>Acetobacter</taxon>
    </lineage>
</organism>
<feature type="transmembrane region" description="Helical" evidence="1">
    <location>
        <begin position="12"/>
        <end position="37"/>
    </location>
</feature>
<keyword evidence="1" id="KW-0812">Transmembrane</keyword>
<evidence type="ECO:0000256" key="1">
    <source>
        <dbReference type="SAM" id="Phobius"/>
    </source>
</evidence>
<comment type="caution">
    <text evidence="2">The sequence shown here is derived from an EMBL/GenBank/DDBJ whole genome shotgun (WGS) entry which is preliminary data.</text>
</comment>
<name>A0A149RMC2_9PROT</name>
<accession>A0A149RMC2</accession>
<gene>
    <name evidence="2" type="ORF">AD933_09060</name>
</gene>
<reference evidence="2 3" key="1">
    <citation type="submission" date="2015-06" db="EMBL/GenBank/DDBJ databases">
        <title>Improved classification and identification of acetic acid bacteria using matrix-assisted laser desorption/ionization time-of-flight mass spectrometry; Gluconobacter nephelii and Gluconobacter uchimurae are later heterotypic synonyms of Gluconobacter japonicus and Gluconobacter oxydans, respectively.</title>
        <authorList>
            <person name="Li L."/>
            <person name="Cleenwerck I."/>
            <person name="De Vuyst L."/>
            <person name="Vandamme P."/>
        </authorList>
    </citation>
    <scope>NUCLEOTIDE SEQUENCE [LARGE SCALE GENOMIC DNA]</scope>
    <source>
        <strain evidence="2 3">LMG 1552</strain>
    </source>
</reference>
<dbReference type="PATRIC" id="fig|178901.13.peg.1920"/>
<feature type="transmembrane region" description="Helical" evidence="1">
    <location>
        <begin position="49"/>
        <end position="71"/>
    </location>
</feature>
<dbReference type="AlphaFoldDB" id="A0A149RMC2"/>
<protein>
    <submittedName>
        <fullName evidence="2">Uncharacterized protein</fullName>
    </submittedName>
</protein>
<proteinExistence type="predicted"/>
<dbReference type="RefSeq" id="WP_156473899.1">
    <property type="nucleotide sequence ID" value="NZ_LHZF01000166.1"/>
</dbReference>
<sequence length="83" mass="9389">MLHALEIPAFIILSLGVFFIIPPLLILGLVLTIREVVFYSNSRKKKMGLIFISLLYLWGIFSYVFFLFAIAEFGKAIFSGVIS</sequence>
<keyword evidence="1" id="KW-0472">Membrane</keyword>